<reference evidence="3 4" key="1">
    <citation type="submission" date="2019-05" db="EMBL/GenBank/DDBJ databases">
        <title>Nakamurella sp. N5BH11, whole genome shotgun sequence.</title>
        <authorList>
            <person name="Tuo L."/>
        </authorList>
    </citation>
    <scope>NUCLEOTIDE SEQUENCE [LARGE SCALE GENOMIC DNA]</scope>
    <source>
        <strain evidence="3 4">N5BH11</strain>
    </source>
</reference>
<organism evidence="3 4">
    <name type="scientific">Nakamurella flava</name>
    <dbReference type="NCBI Taxonomy" id="2576308"/>
    <lineage>
        <taxon>Bacteria</taxon>
        <taxon>Bacillati</taxon>
        <taxon>Actinomycetota</taxon>
        <taxon>Actinomycetes</taxon>
        <taxon>Nakamurellales</taxon>
        <taxon>Nakamurellaceae</taxon>
        <taxon>Nakamurella</taxon>
    </lineage>
</organism>
<name>A0A4U6QD39_9ACTN</name>
<dbReference type="OrthoDB" id="4965767at2"/>
<dbReference type="Proteomes" id="UP000306985">
    <property type="component" value="Unassembled WGS sequence"/>
</dbReference>
<evidence type="ECO:0000313" key="3">
    <source>
        <dbReference type="EMBL" id="TKV57849.1"/>
    </source>
</evidence>
<keyword evidence="2" id="KW-0472">Membrane</keyword>
<dbReference type="AlphaFoldDB" id="A0A4U6QD39"/>
<dbReference type="EMBL" id="SZZH01000004">
    <property type="protein sequence ID" value="TKV57849.1"/>
    <property type="molecule type" value="Genomic_DNA"/>
</dbReference>
<accession>A0A4U6QD39</accession>
<feature type="compositionally biased region" description="Low complexity" evidence="1">
    <location>
        <begin position="1"/>
        <end position="13"/>
    </location>
</feature>
<evidence type="ECO:0000313" key="4">
    <source>
        <dbReference type="Proteomes" id="UP000306985"/>
    </source>
</evidence>
<feature type="transmembrane region" description="Helical" evidence="2">
    <location>
        <begin position="21"/>
        <end position="47"/>
    </location>
</feature>
<dbReference type="RefSeq" id="WP_137450933.1">
    <property type="nucleotide sequence ID" value="NZ_SZZH01000004.1"/>
</dbReference>
<feature type="transmembrane region" description="Helical" evidence="2">
    <location>
        <begin position="67"/>
        <end position="88"/>
    </location>
</feature>
<evidence type="ECO:0000256" key="1">
    <source>
        <dbReference type="SAM" id="MobiDB-lite"/>
    </source>
</evidence>
<feature type="region of interest" description="Disordered" evidence="1">
    <location>
        <begin position="1"/>
        <end position="25"/>
    </location>
</feature>
<sequence length="233" mass="23007">MTSTSSGPGSPVRSRPDAPPATAAGPPGAGVAGVVGALLLAVTNALVALNPVEDTAGLLRLLAERPGYGQVTVIVGLLAAVLLVPGIWAFTAQLRGRAPAWSAVGGWLMASGYVLSVALSADTATALSVAATGGDPAVYVDAVDNHTSAAAVVMYAGFGVGALAGGLILGIAMLRQQGAVPAWAGWALIACEPVRVAGLLLGVPWLPAVASMLIAAAFAGTVFAPRWGRRPGS</sequence>
<gene>
    <name evidence="3" type="ORF">FDO65_17120</name>
</gene>
<feature type="transmembrane region" description="Helical" evidence="2">
    <location>
        <begin position="149"/>
        <end position="171"/>
    </location>
</feature>
<keyword evidence="2" id="KW-1133">Transmembrane helix</keyword>
<feature type="transmembrane region" description="Helical" evidence="2">
    <location>
        <begin position="209"/>
        <end position="228"/>
    </location>
</feature>
<keyword evidence="2" id="KW-0812">Transmembrane</keyword>
<evidence type="ECO:0000256" key="2">
    <source>
        <dbReference type="SAM" id="Phobius"/>
    </source>
</evidence>
<keyword evidence="4" id="KW-1185">Reference proteome</keyword>
<proteinExistence type="predicted"/>
<protein>
    <recommendedName>
        <fullName evidence="5">DUF4386 family protein</fullName>
    </recommendedName>
</protein>
<comment type="caution">
    <text evidence="3">The sequence shown here is derived from an EMBL/GenBank/DDBJ whole genome shotgun (WGS) entry which is preliminary data.</text>
</comment>
<feature type="transmembrane region" description="Helical" evidence="2">
    <location>
        <begin position="100"/>
        <end position="119"/>
    </location>
</feature>
<evidence type="ECO:0008006" key="5">
    <source>
        <dbReference type="Google" id="ProtNLM"/>
    </source>
</evidence>